<organism evidence="1 2">
    <name type="scientific">Moheibacter sediminis</name>
    <dbReference type="NCBI Taxonomy" id="1434700"/>
    <lineage>
        <taxon>Bacteria</taxon>
        <taxon>Pseudomonadati</taxon>
        <taxon>Bacteroidota</taxon>
        <taxon>Flavobacteriia</taxon>
        <taxon>Flavobacteriales</taxon>
        <taxon>Weeksellaceae</taxon>
        <taxon>Moheibacter</taxon>
    </lineage>
</organism>
<protein>
    <submittedName>
        <fullName evidence="1">Uncharacterized protein</fullName>
    </submittedName>
</protein>
<dbReference type="STRING" id="1434700.SAMN06296427_102232"/>
<evidence type="ECO:0000313" key="2">
    <source>
        <dbReference type="Proteomes" id="UP000192393"/>
    </source>
</evidence>
<dbReference type="AlphaFoldDB" id="A0A1W1Z6B7"/>
<proteinExistence type="predicted"/>
<dbReference type="Proteomes" id="UP000192393">
    <property type="component" value="Unassembled WGS sequence"/>
</dbReference>
<gene>
    <name evidence="1" type="ORF">SAMN06296427_102232</name>
</gene>
<sequence>MNFRHCIILIFNLFSGFVFSQVYDTIVYTGSYHSNLYSTAENEDFRNYYVFDEKPLNAVVLKSYLDVVKIKEVYENGWQIKNDTAFTNRENNLFEIAKSSIKNGSGFEKSVTLIINKVDSSQLLLFFNDSKSTFPDIESGIIFKDKNQNECFKLEINYSGFPDKFESNSNCISKLFEIKNLDENILIYSINGKTVLKEFYMGKSIEKRQIFFPTKYNLSSIININYENGMRKEIFETFLNDEN</sequence>
<name>A0A1W1Z6B7_9FLAO</name>
<accession>A0A1W1Z6B7</accession>
<keyword evidence="2" id="KW-1185">Reference proteome</keyword>
<evidence type="ECO:0000313" key="1">
    <source>
        <dbReference type="EMBL" id="SMC43906.1"/>
    </source>
</evidence>
<dbReference type="EMBL" id="FWXS01000002">
    <property type="protein sequence ID" value="SMC43906.1"/>
    <property type="molecule type" value="Genomic_DNA"/>
</dbReference>
<reference evidence="2" key="1">
    <citation type="submission" date="2017-04" db="EMBL/GenBank/DDBJ databases">
        <authorList>
            <person name="Varghese N."/>
            <person name="Submissions S."/>
        </authorList>
    </citation>
    <scope>NUCLEOTIDE SEQUENCE [LARGE SCALE GENOMIC DNA]</scope>
    <source>
        <strain evidence="2">CGMCC 1.12708</strain>
    </source>
</reference>
<dbReference type="RefSeq" id="WP_143736316.1">
    <property type="nucleotide sequence ID" value="NZ_FWXS01000002.1"/>
</dbReference>